<evidence type="ECO:0000259" key="3">
    <source>
        <dbReference type="PROSITE" id="PS50110"/>
    </source>
</evidence>
<dbReference type="InterPro" id="IPR001789">
    <property type="entry name" value="Sig_transdc_resp-reg_receiver"/>
</dbReference>
<dbReference type="PANTHER" id="PTHR44591">
    <property type="entry name" value="STRESS RESPONSE REGULATOR PROTEIN 1"/>
    <property type="match status" value="1"/>
</dbReference>
<accession>A0ABT4BJ91</accession>
<feature type="modified residue" description="4-aspartylphosphate" evidence="2">
    <location>
        <position position="80"/>
    </location>
</feature>
<comment type="caution">
    <text evidence="4">The sequence shown here is derived from an EMBL/GenBank/DDBJ whole genome shotgun (WGS) entry which is preliminary data.</text>
</comment>
<dbReference type="InterPro" id="IPR050595">
    <property type="entry name" value="Bact_response_regulator"/>
</dbReference>
<name>A0ABT4BJ91_9ACTN</name>
<dbReference type="InterPro" id="IPR011006">
    <property type="entry name" value="CheY-like_superfamily"/>
</dbReference>
<dbReference type="SUPFAM" id="SSF52172">
    <property type="entry name" value="CheY-like"/>
    <property type="match status" value="1"/>
</dbReference>
<dbReference type="PANTHER" id="PTHR44591:SF3">
    <property type="entry name" value="RESPONSE REGULATORY DOMAIN-CONTAINING PROTEIN"/>
    <property type="match status" value="1"/>
</dbReference>
<dbReference type="Gene3D" id="3.40.50.2300">
    <property type="match status" value="1"/>
</dbReference>
<dbReference type="PROSITE" id="PS50110">
    <property type="entry name" value="RESPONSE_REGULATORY"/>
    <property type="match status" value="1"/>
</dbReference>
<keyword evidence="1 2" id="KW-0597">Phosphoprotein</keyword>
<dbReference type="SMART" id="SM00448">
    <property type="entry name" value="REC"/>
    <property type="match status" value="1"/>
</dbReference>
<sequence length="164" mass="18042">MQNKPRRSNPERILDGEGPAWPDLLERKMAVLLIAEDDDDVRTILGVLFTGHGFTVVTARDGSEALQLAQQRRPDVVLTDIDMPGLDGEGLCKALRADPRLHTVPVAILSGSQMDRSLRAHDLAFCELMIKPTSNRILIANIKRLVERGSHEHGVGSAECRFAA</sequence>
<dbReference type="EMBL" id="JAPNTZ010000030">
    <property type="protein sequence ID" value="MCY1145678.1"/>
    <property type="molecule type" value="Genomic_DNA"/>
</dbReference>
<organism evidence="4 5">
    <name type="scientific">Paractinoplanes pyxinae</name>
    <dbReference type="NCBI Taxonomy" id="2997416"/>
    <lineage>
        <taxon>Bacteria</taxon>
        <taxon>Bacillati</taxon>
        <taxon>Actinomycetota</taxon>
        <taxon>Actinomycetes</taxon>
        <taxon>Micromonosporales</taxon>
        <taxon>Micromonosporaceae</taxon>
        <taxon>Paractinoplanes</taxon>
    </lineage>
</organism>
<evidence type="ECO:0000313" key="4">
    <source>
        <dbReference type="EMBL" id="MCY1145678.1"/>
    </source>
</evidence>
<protein>
    <submittedName>
        <fullName evidence="4">Response regulator</fullName>
    </submittedName>
</protein>
<reference evidence="4" key="1">
    <citation type="submission" date="2022-11" db="EMBL/GenBank/DDBJ databases">
        <authorList>
            <person name="Somphong A."/>
            <person name="Phongsopitanun W."/>
        </authorList>
    </citation>
    <scope>NUCLEOTIDE SEQUENCE</scope>
    <source>
        <strain evidence="4">Pm04-4</strain>
    </source>
</reference>
<evidence type="ECO:0000313" key="5">
    <source>
        <dbReference type="Proteomes" id="UP001151002"/>
    </source>
</evidence>
<gene>
    <name evidence="4" type="ORF">OWR29_47400</name>
</gene>
<evidence type="ECO:0000256" key="2">
    <source>
        <dbReference type="PROSITE-ProRule" id="PRU00169"/>
    </source>
</evidence>
<keyword evidence="5" id="KW-1185">Reference proteome</keyword>
<dbReference type="Proteomes" id="UP001151002">
    <property type="component" value="Unassembled WGS sequence"/>
</dbReference>
<proteinExistence type="predicted"/>
<dbReference type="Pfam" id="PF00072">
    <property type="entry name" value="Response_reg"/>
    <property type="match status" value="1"/>
</dbReference>
<feature type="domain" description="Response regulatory" evidence="3">
    <location>
        <begin position="31"/>
        <end position="146"/>
    </location>
</feature>
<dbReference type="RefSeq" id="WP_267570296.1">
    <property type="nucleotide sequence ID" value="NZ_JAPNTZ010000030.1"/>
</dbReference>
<evidence type="ECO:0000256" key="1">
    <source>
        <dbReference type="ARBA" id="ARBA00022553"/>
    </source>
</evidence>